<protein>
    <submittedName>
        <fullName evidence="1">Uncharacterized protein</fullName>
    </submittedName>
</protein>
<evidence type="ECO:0000313" key="1">
    <source>
        <dbReference type="EMBL" id="CAB4158037.1"/>
    </source>
</evidence>
<proteinExistence type="predicted"/>
<sequence>MYKINRTVQITNEEKVAKKMAMLLSDLTLDLDKVGYHLGHSNPYLWYARAVEVLEAAVYNKEVEQLNKWGEYKS</sequence>
<name>A0A6J5NGW2_9CAUD</name>
<organism evidence="1">
    <name type="scientific">uncultured Caudovirales phage</name>
    <dbReference type="NCBI Taxonomy" id="2100421"/>
    <lineage>
        <taxon>Viruses</taxon>
        <taxon>Duplodnaviria</taxon>
        <taxon>Heunggongvirae</taxon>
        <taxon>Uroviricota</taxon>
        <taxon>Caudoviricetes</taxon>
        <taxon>Peduoviridae</taxon>
        <taxon>Maltschvirus</taxon>
        <taxon>Maltschvirus maltsch</taxon>
    </lineage>
</organism>
<accession>A0A6J5NGW2</accession>
<gene>
    <name evidence="1" type="ORF">UFOVP694_105</name>
</gene>
<reference evidence="1" key="1">
    <citation type="submission" date="2020-04" db="EMBL/GenBank/DDBJ databases">
        <authorList>
            <person name="Chiriac C."/>
            <person name="Salcher M."/>
            <person name="Ghai R."/>
            <person name="Kavagutti S V."/>
        </authorList>
    </citation>
    <scope>NUCLEOTIDE SEQUENCE</scope>
</reference>
<dbReference type="EMBL" id="LR796651">
    <property type="protein sequence ID" value="CAB4158037.1"/>
    <property type="molecule type" value="Genomic_DNA"/>
</dbReference>